<keyword evidence="5" id="KW-1015">Disulfide bond</keyword>
<evidence type="ECO:0000256" key="4">
    <source>
        <dbReference type="ARBA" id="ARBA00022821"/>
    </source>
</evidence>
<proteinExistence type="inferred from homology"/>
<evidence type="ECO:0000256" key="5">
    <source>
        <dbReference type="ARBA" id="ARBA00023157"/>
    </source>
</evidence>
<dbReference type="AlphaFoldDB" id="A0ABD1BC00"/>
<keyword evidence="8" id="KW-1185">Reference proteome</keyword>
<accession>A0ABD1BC00</accession>
<evidence type="ECO:0000313" key="8">
    <source>
        <dbReference type="Proteomes" id="UP001558713"/>
    </source>
</evidence>
<organism evidence="7 8">
    <name type="scientific">Cardamine amara subsp. amara</name>
    <dbReference type="NCBI Taxonomy" id="228776"/>
    <lineage>
        <taxon>Eukaryota</taxon>
        <taxon>Viridiplantae</taxon>
        <taxon>Streptophyta</taxon>
        <taxon>Embryophyta</taxon>
        <taxon>Tracheophyta</taxon>
        <taxon>Spermatophyta</taxon>
        <taxon>Magnoliopsida</taxon>
        <taxon>eudicotyledons</taxon>
        <taxon>Gunneridae</taxon>
        <taxon>Pentapetalae</taxon>
        <taxon>rosids</taxon>
        <taxon>malvids</taxon>
        <taxon>Brassicales</taxon>
        <taxon>Brassicaceae</taxon>
        <taxon>Cardamineae</taxon>
        <taxon>Cardamine</taxon>
    </lineage>
</organism>
<dbReference type="EMBL" id="JBANAX010000265">
    <property type="protein sequence ID" value="KAL1216438.1"/>
    <property type="molecule type" value="Genomic_DNA"/>
</dbReference>
<keyword evidence="6" id="KW-0472">Membrane</keyword>
<evidence type="ECO:0000313" key="7">
    <source>
        <dbReference type="EMBL" id="KAL1216438.1"/>
    </source>
</evidence>
<sequence>MNSRIAFMSFVVIISVIILFLMISDKVDGRTQCIGLCYMMDDCTAACIKSGFGAGKCVGWENPDMCCCDLPDK</sequence>
<gene>
    <name evidence="7" type="ORF">V5N11_026368</name>
</gene>
<evidence type="ECO:0000256" key="3">
    <source>
        <dbReference type="ARBA" id="ARBA00022577"/>
    </source>
</evidence>
<protein>
    <submittedName>
        <fullName evidence="7">Defensin-like protein</fullName>
    </submittedName>
</protein>
<evidence type="ECO:0000256" key="6">
    <source>
        <dbReference type="SAM" id="Phobius"/>
    </source>
</evidence>
<dbReference type="InterPro" id="IPR010851">
    <property type="entry name" value="DEFL"/>
</dbReference>
<dbReference type="Pfam" id="PF25052">
    <property type="entry name" value="AtDEF-like"/>
    <property type="match status" value="1"/>
</dbReference>
<name>A0ABD1BC00_CARAN</name>
<keyword evidence="2" id="KW-0929">Antimicrobial</keyword>
<comment type="similarity">
    <text evidence="1">Belongs to the DEFL family.</text>
</comment>
<feature type="transmembrane region" description="Helical" evidence="6">
    <location>
        <begin position="6"/>
        <end position="23"/>
    </location>
</feature>
<keyword evidence="6" id="KW-1133">Transmembrane helix</keyword>
<comment type="caution">
    <text evidence="7">The sequence shown here is derived from an EMBL/GenBank/DDBJ whole genome shotgun (WGS) entry which is preliminary data.</text>
</comment>
<evidence type="ECO:0000256" key="2">
    <source>
        <dbReference type="ARBA" id="ARBA00022529"/>
    </source>
</evidence>
<keyword evidence="3" id="KW-0295">Fungicide</keyword>
<reference evidence="7 8" key="1">
    <citation type="submission" date="2024-04" db="EMBL/GenBank/DDBJ databases">
        <title>Genome assembly C_amara_ONT_v2.</title>
        <authorList>
            <person name="Yant L."/>
            <person name="Moore C."/>
            <person name="Slenker M."/>
        </authorList>
    </citation>
    <scope>NUCLEOTIDE SEQUENCE [LARGE SCALE GENOMIC DNA]</scope>
    <source>
        <tissue evidence="7">Leaf</tissue>
    </source>
</reference>
<evidence type="ECO:0000256" key="1">
    <source>
        <dbReference type="ARBA" id="ARBA00006722"/>
    </source>
</evidence>
<keyword evidence="4" id="KW-0611">Plant defense</keyword>
<keyword evidence="6" id="KW-0812">Transmembrane</keyword>
<dbReference type="Proteomes" id="UP001558713">
    <property type="component" value="Unassembled WGS sequence"/>
</dbReference>